<accession>A0A1M6R5K6</accession>
<evidence type="ECO:0000256" key="4">
    <source>
        <dbReference type="ARBA" id="ARBA00022475"/>
    </source>
</evidence>
<name>A0A1M6R5K6_SELRU</name>
<dbReference type="EMBL" id="FNJQ01000048">
    <property type="protein sequence ID" value="SDP75139.1"/>
    <property type="molecule type" value="Genomic_DNA"/>
</dbReference>
<dbReference type="OrthoDB" id="9791652at2"/>
<feature type="binding site" description="axial binding residue" evidence="14">
    <location>
        <position position="68"/>
    </location>
    <ligand>
        <name>heme</name>
        <dbReference type="ChEBI" id="CHEBI:30413"/>
        <label>2</label>
    </ligand>
    <ligandPart>
        <name>Fe</name>
        <dbReference type="ChEBI" id="CHEBI:18248"/>
    </ligandPart>
</feature>
<evidence type="ECO:0000259" key="15">
    <source>
        <dbReference type="Pfam" id="PF03264"/>
    </source>
</evidence>
<evidence type="ECO:0000313" key="18">
    <source>
        <dbReference type="Proteomes" id="UP000182412"/>
    </source>
</evidence>
<feature type="domain" description="NapC/NirT cytochrome c N-terminal" evidence="15">
    <location>
        <begin position="11"/>
        <end position="152"/>
    </location>
</feature>
<evidence type="ECO:0000256" key="12">
    <source>
        <dbReference type="PIRNR" id="PIRNR000013"/>
    </source>
</evidence>
<dbReference type="InterPro" id="IPR036280">
    <property type="entry name" value="Multihaem_cyt_sf"/>
</dbReference>
<dbReference type="EMBL" id="FRBC01000001">
    <property type="protein sequence ID" value="SHK27765.1"/>
    <property type="molecule type" value="Genomic_DNA"/>
</dbReference>
<sequence length="176" mass="19353">MSLLDKKFKLKHIALAGFACIALLGVTVAMIEATNQSSFCGTTCHEMDPMYQTWLHSGHKNVGCAECHEKPGIEGTIASKWQGTQELFLHVTGQVPDPIKMENPQDKVNCYTCHQGNIMNEEIAAKDKNPHTAKHFANGMNCLTCHSGVVHKDGANVDLPSRDRCYTCHLDAMGKL</sequence>
<evidence type="ECO:0000256" key="13">
    <source>
        <dbReference type="PIRSR" id="PIRSR000013-1"/>
    </source>
</evidence>
<evidence type="ECO:0000256" key="11">
    <source>
        <dbReference type="ARBA" id="ARBA00023136"/>
    </source>
</evidence>
<feature type="binding site" description="axial binding residue" evidence="14">
    <location>
        <position position="86"/>
    </location>
    <ligand>
        <name>heme</name>
        <dbReference type="ChEBI" id="CHEBI:30413"/>
        <label>1</label>
    </ligand>
    <ligandPart>
        <name>Fe</name>
        <dbReference type="ChEBI" id="CHEBI:18248"/>
    </ligandPart>
</feature>
<feature type="binding site" description="covalent" evidence="13">
    <location>
        <position position="40"/>
    </location>
    <ligand>
        <name>heme</name>
        <dbReference type="ChEBI" id="CHEBI:30413"/>
        <label>1</label>
    </ligand>
</feature>
<dbReference type="GO" id="GO:0020037">
    <property type="term" value="F:heme binding"/>
    <property type="evidence" value="ECO:0007669"/>
    <property type="project" value="InterPro"/>
</dbReference>
<dbReference type="Pfam" id="PF03264">
    <property type="entry name" value="Cytochrom_NNT"/>
    <property type="match status" value="1"/>
</dbReference>
<keyword evidence="7 12" id="KW-0479">Metal-binding</keyword>
<evidence type="ECO:0000313" key="16">
    <source>
        <dbReference type="EMBL" id="SDP75139.1"/>
    </source>
</evidence>
<keyword evidence="8 12" id="KW-0249">Electron transport</keyword>
<evidence type="ECO:0000313" key="17">
    <source>
        <dbReference type="EMBL" id="SHK27765.1"/>
    </source>
</evidence>
<evidence type="ECO:0000256" key="9">
    <source>
        <dbReference type="ARBA" id="ARBA00022989"/>
    </source>
</evidence>
<feature type="binding site" description="covalent" evidence="13">
    <location>
        <position position="145"/>
    </location>
    <ligand>
        <name>heme</name>
        <dbReference type="ChEBI" id="CHEBI:30413"/>
        <label>4</label>
    </ligand>
</feature>
<feature type="binding site" description="covalent" evidence="13">
    <location>
        <position position="44"/>
    </location>
    <ligand>
        <name>heme</name>
        <dbReference type="ChEBI" id="CHEBI:30413"/>
        <label>1</label>
    </ligand>
</feature>
<feature type="binding site" description="axial binding residue" evidence="14">
    <location>
        <position position="151"/>
    </location>
    <ligand>
        <name>heme</name>
        <dbReference type="ChEBI" id="CHEBI:30413"/>
        <label>2</label>
    </ligand>
    <ligandPart>
        <name>Fe</name>
        <dbReference type="ChEBI" id="CHEBI:18248"/>
    </ligandPart>
</feature>
<dbReference type="PANTHER" id="PTHR30333">
    <property type="entry name" value="CYTOCHROME C-TYPE PROTEIN"/>
    <property type="match status" value="1"/>
</dbReference>
<comment type="similarity">
    <text evidence="2">Belongs to the NapC/NirT/NrfH family.</text>
</comment>
<proteinExistence type="inferred from homology"/>
<evidence type="ECO:0000256" key="6">
    <source>
        <dbReference type="ARBA" id="ARBA00022692"/>
    </source>
</evidence>
<keyword evidence="5 12" id="KW-0349">Heme</keyword>
<dbReference type="GO" id="GO:0046872">
    <property type="term" value="F:metal ion binding"/>
    <property type="evidence" value="ECO:0007669"/>
    <property type="project" value="UniProtKB-KW"/>
</dbReference>
<dbReference type="PANTHER" id="PTHR30333:SF1">
    <property type="entry name" value="CYTOCHROME C-TYPE PROTEIN NAPC"/>
    <property type="match status" value="1"/>
</dbReference>
<dbReference type="GO" id="GO:0009055">
    <property type="term" value="F:electron transfer activity"/>
    <property type="evidence" value="ECO:0007669"/>
    <property type="project" value="TreeGrafter"/>
</dbReference>
<dbReference type="Gene3D" id="1.10.3820.10">
    <property type="entry name" value="Di-heme elbow motif domain"/>
    <property type="match status" value="1"/>
</dbReference>
<reference evidence="16 18" key="1">
    <citation type="submission" date="2016-10" db="EMBL/GenBank/DDBJ databases">
        <authorList>
            <person name="de Groot N.N."/>
        </authorList>
    </citation>
    <scope>NUCLEOTIDE SEQUENCE [LARGE SCALE GENOMIC DNA]</scope>
    <source>
        <strain evidence="16 18">S137</strain>
    </source>
</reference>
<dbReference type="PIRSF" id="PIRSF000013">
    <property type="entry name" value="4_hem_cytochrm_NapC"/>
    <property type="match status" value="1"/>
</dbReference>
<dbReference type="Proteomes" id="UP000182412">
    <property type="component" value="Unassembled WGS sequence"/>
</dbReference>
<keyword evidence="9" id="KW-1133">Transmembrane helix</keyword>
<dbReference type="AlphaFoldDB" id="A0A1M6R5K6"/>
<feature type="binding site" evidence="13">
    <location>
        <position position="67"/>
    </location>
    <ligand>
        <name>a menaquinol</name>
        <dbReference type="ChEBI" id="CHEBI:18151"/>
    </ligand>
</feature>
<dbReference type="GO" id="GO:0009061">
    <property type="term" value="P:anaerobic respiration"/>
    <property type="evidence" value="ECO:0007669"/>
    <property type="project" value="TreeGrafter"/>
</dbReference>
<dbReference type="RefSeq" id="WP_073087926.1">
    <property type="nucleotide sequence ID" value="NZ_FNJQ01000048.1"/>
</dbReference>
<dbReference type="Proteomes" id="UP000184263">
    <property type="component" value="Unassembled WGS sequence"/>
</dbReference>
<feature type="binding site" description="axial binding residue" evidence="14">
    <location>
        <position position="47"/>
    </location>
    <ligand>
        <name>heme</name>
        <dbReference type="ChEBI" id="CHEBI:30413"/>
        <label>1</label>
    </ligand>
    <ligandPart>
        <name>Fe</name>
        <dbReference type="ChEBI" id="CHEBI:18248"/>
    </ligandPart>
</feature>
<organism evidence="17 19">
    <name type="scientific">Selenomonas ruminantium</name>
    <dbReference type="NCBI Taxonomy" id="971"/>
    <lineage>
        <taxon>Bacteria</taxon>
        <taxon>Bacillati</taxon>
        <taxon>Bacillota</taxon>
        <taxon>Negativicutes</taxon>
        <taxon>Selenomonadales</taxon>
        <taxon>Selenomonadaceae</taxon>
        <taxon>Selenomonas</taxon>
    </lineage>
</organism>
<feature type="binding site" description="axial binding residue" evidence="14">
    <location>
        <position position="59"/>
    </location>
    <ligand>
        <name>heme</name>
        <dbReference type="ChEBI" id="CHEBI:30413"/>
        <label>3</label>
    </ligand>
    <ligandPart>
        <name>Fe</name>
        <dbReference type="ChEBI" id="CHEBI:18248"/>
    </ligandPart>
</feature>
<feature type="binding site" description="covalent" evidence="13">
    <location>
        <position position="113"/>
    </location>
    <ligand>
        <name>heme</name>
        <dbReference type="ChEBI" id="CHEBI:30413"/>
        <label>3</label>
    </ligand>
</feature>
<evidence type="ECO:0000313" key="19">
    <source>
        <dbReference type="Proteomes" id="UP000184263"/>
    </source>
</evidence>
<dbReference type="InterPro" id="IPR038266">
    <property type="entry name" value="NapC/NirT_cytc_sf"/>
</dbReference>
<dbReference type="InterPro" id="IPR024717">
    <property type="entry name" value="NapC/NirT/NrfH"/>
</dbReference>
<keyword evidence="4" id="KW-1003">Cell membrane</keyword>
<keyword evidence="10 12" id="KW-0408">Iron</keyword>
<dbReference type="InterPro" id="IPR051174">
    <property type="entry name" value="Cytochrome_c-type_ET"/>
</dbReference>
<dbReference type="SUPFAM" id="SSF48695">
    <property type="entry name" value="Multiheme cytochromes"/>
    <property type="match status" value="1"/>
</dbReference>
<keyword evidence="3 12" id="KW-0813">Transport</keyword>
<evidence type="ECO:0000256" key="10">
    <source>
        <dbReference type="ARBA" id="ARBA00023004"/>
    </source>
</evidence>
<evidence type="ECO:0000256" key="5">
    <source>
        <dbReference type="ARBA" id="ARBA00022617"/>
    </source>
</evidence>
<feature type="binding site" description="covalent" evidence="13">
    <location>
        <position position="64"/>
    </location>
    <ligand>
        <name>heme</name>
        <dbReference type="ChEBI" id="CHEBI:30413"/>
        <label>2</label>
    </ligand>
</feature>
<keyword evidence="11" id="KW-0472">Membrane</keyword>
<dbReference type="GO" id="GO:0019333">
    <property type="term" value="P:denitrification pathway"/>
    <property type="evidence" value="ECO:0007669"/>
    <property type="project" value="InterPro"/>
</dbReference>
<reference evidence="17 19" key="2">
    <citation type="submission" date="2016-11" db="EMBL/GenBank/DDBJ databases">
        <authorList>
            <person name="Jaros S."/>
            <person name="Januszkiewicz K."/>
            <person name="Wedrychowicz H."/>
        </authorList>
    </citation>
    <scope>NUCLEOTIDE SEQUENCE [LARGE SCALE GENOMIC DNA]</scope>
    <source>
        <strain evidence="17 19">HD4</strain>
    </source>
</reference>
<comment type="cofactor">
    <cofactor evidence="13">
        <name>heme</name>
        <dbReference type="ChEBI" id="CHEBI:30413"/>
    </cofactor>
    <text evidence="13">Binds 4 heme groups per subunit.</text>
</comment>
<evidence type="ECO:0000256" key="14">
    <source>
        <dbReference type="PIRSR" id="PIRSR000013-2"/>
    </source>
</evidence>
<evidence type="ECO:0000256" key="2">
    <source>
        <dbReference type="ARBA" id="ARBA00007395"/>
    </source>
</evidence>
<evidence type="ECO:0000256" key="7">
    <source>
        <dbReference type="ARBA" id="ARBA00022723"/>
    </source>
</evidence>
<feature type="binding site" description="covalent" evidence="13">
    <location>
        <position position="142"/>
    </location>
    <ligand>
        <name>heme</name>
        <dbReference type="ChEBI" id="CHEBI:30413"/>
        <label>4</label>
    </ligand>
</feature>
<comment type="subcellular location">
    <subcellularLocation>
        <location evidence="1">Cell membrane</location>
        <topology evidence="1">Single-pass membrane protein</topology>
    </subcellularLocation>
</comment>
<protein>
    <recommendedName>
        <fullName evidence="12">Cytochrome c-type protein</fullName>
    </recommendedName>
</protein>
<feature type="binding site" description="covalent" evidence="13">
    <location>
        <position position="110"/>
    </location>
    <ligand>
        <name>heme</name>
        <dbReference type="ChEBI" id="CHEBI:30413"/>
        <label>3</label>
    </ligand>
</feature>
<feature type="binding site" description="axial binding residue" evidence="14">
    <location>
        <position position="114"/>
    </location>
    <ligand>
        <name>heme</name>
        <dbReference type="ChEBI" id="CHEBI:30413"/>
        <label>3</label>
    </ligand>
    <ligandPart>
        <name>Fe</name>
        <dbReference type="ChEBI" id="CHEBI:18248"/>
    </ligandPart>
</feature>
<comment type="PTM">
    <text evidence="12">Binds 4 heme groups per subunit.</text>
</comment>
<gene>
    <name evidence="16" type="ORF">SAMN05216366_1482</name>
    <name evidence="17" type="ORF">SAMN05216582_101166</name>
</gene>
<keyword evidence="6" id="KW-0812">Transmembrane</keyword>
<dbReference type="GO" id="GO:0005886">
    <property type="term" value="C:plasma membrane"/>
    <property type="evidence" value="ECO:0007669"/>
    <property type="project" value="UniProtKB-SubCell"/>
</dbReference>
<dbReference type="InterPro" id="IPR005126">
    <property type="entry name" value="NapC/NirT_cyt_c_N"/>
</dbReference>
<evidence type="ECO:0000256" key="3">
    <source>
        <dbReference type="ARBA" id="ARBA00022448"/>
    </source>
</evidence>
<evidence type="ECO:0000256" key="8">
    <source>
        <dbReference type="ARBA" id="ARBA00022982"/>
    </source>
</evidence>
<evidence type="ECO:0000256" key="1">
    <source>
        <dbReference type="ARBA" id="ARBA00004162"/>
    </source>
</evidence>
<feature type="binding site" description="axial binding residue" evidence="14">
    <location>
        <position position="146"/>
    </location>
    <ligand>
        <name>heme</name>
        <dbReference type="ChEBI" id="CHEBI:30413"/>
        <label>4</label>
    </ligand>
    <ligandPart>
        <name>Fe</name>
        <dbReference type="ChEBI" id="CHEBI:18248"/>
    </ligandPart>
</feature>